<feature type="signal peptide" evidence="1">
    <location>
        <begin position="1"/>
        <end position="21"/>
    </location>
</feature>
<gene>
    <name evidence="2" type="ORF">DRV85_11895</name>
</gene>
<proteinExistence type="predicted"/>
<dbReference type="SUPFAM" id="SSF159270">
    <property type="entry name" value="YmcC-like"/>
    <property type="match status" value="1"/>
</dbReference>
<dbReference type="EMBL" id="QNTQ01000010">
    <property type="protein sequence ID" value="RBI84649.1"/>
    <property type="molecule type" value="Genomic_DNA"/>
</dbReference>
<keyword evidence="1" id="KW-0732">Signal</keyword>
<dbReference type="Gene3D" id="2.40.360.10">
    <property type="entry name" value="YmcC-like"/>
    <property type="match status" value="1"/>
</dbReference>
<comment type="caution">
    <text evidence="2">The sequence shown here is derived from an EMBL/GenBank/DDBJ whole genome shotgun (WGS) entry which is preliminary data.</text>
</comment>
<evidence type="ECO:0000256" key="1">
    <source>
        <dbReference type="SAM" id="SignalP"/>
    </source>
</evidence>
<organism evidence="2 3">
    <name type="scientific">Rhodosalinus halophilus</name>
    <dbReference type="NCBI Taxonomy" id="2259333"/>
    <lineage>
        <taxon>Bacteria</taxon>
        <taxon>Pseudomonadati</taxon>
        <taxon>Pseudomonadota</taxon>
        <taxon>Alphaproteobacteria</taxon>
        <taxon>Rhodobacterales</taxon>
        <taxon>Paracoccaceae</taxon>
        <taxon>Rhodosalinus</taxon>
    </lineage>
</organism>
<protein>
    <recommendedName>
        <fullName evidence="4">Group 4 capsule polysaccharide lipoprotein gfcB, YjbF</fullName>
    </recommendedName>
</protein>
<evidence type="ECO:0000313" key="3">
    <source>
        <dbReference type="Proteomes" id="UP000253370"/>
    </source>
</evidence>
<dbReference type="PROSITE" id="PS51257">
    <property type="entry name" value="PROKAR_LIPOPROTEIN"/>
    <property type="match status" value="1"/>
</dbReference>
<accession>A0A365U7W9</accession>
<dbReference type="Pfam" id="PF11102">
    <property type="entry name" value="YjbF"/>
    <property type="match status" value="1"/>
</dbReference>
<feature type="chain" id="PRO_5016818230" description="Group 4 capsule polysaccharide lipoprotein gfcB, YjbF" evidence="1">
    <location>
        <begin position="22"/>
        <end position="229"/>
    </location>
</feature>
<dbReference type="AlphaFoldDB" id="A0A365U7W9"/>
<dbReference type="InterPro" id="IPR021308">
    <property type="entry name" value="GfcB"/>
</dbReference>
<reference evidence="2 3" key="1">
    <citation type="submission" date="2018-07" db="EMBL/GenBank/DDBJ databases">
        <title>Rhodosalinus sp. strain E84T genomic sequence and assembly.</title>
        <authorList>
            <person name="Liu Z.-W."/>
            <person name="Lu D.-C."/>
        </authorList>
    </citation>
    <scope>NUCLEOTIDE SEQUENCE [LARGE SCALE GENOMIC DNA]</scope>
    <source>
        <strain evidence="2 3">E84</strain>
    </source>
</reference>
<name>A0A365U7W9_9RHOB</name>
<dbReference type="Proteomes" id="UP000253370">
    <property type="component" value="Unassembled WGS sequence"/>
</dbReference>
<evidence type="ECO:0008006" key="4">
    <source>
        <dbReference type="Google" id="ProtNLM"/>
    </source>
</evidence>
<dbReference type="InterPro" id="IPR023373">
    <property type="entry name" value="YmcC_sf"/>
</dbReference>
<sequence>MNARRKLGLAVTSALAAFALAACGSGTDSADRATVLKELARNVLAQQTAQPRQPVGPAQVQAALEGSEGPLIYARFAETGSTVIMIGIENNGPYTTYATQARQTITLRDGFLTATRGMGGDLMSADISGVRALIAARRAGRAKRVMRFLNAEDVTYEVVFDCRIVPGETRRVQVGAITTSATEVREDCTGRRGREITNTYMVDPQGRAVVSRQWTGDLIGATELRLLRF</sequence>
<keyword evidence="3" id="KW-1185">Reference proteome</keyword>
<evidence type="ECO:0000313" key="2">
    <source>
        <dbReference type="EMBL" id="RBI84649.1"/>
    </source>
</evidence>